<dbReference type="Proteomes" id="UP000233482">
    <property type="component" value="Unassembled WGS sequence"/>
</dbReference>
<evidence type="ECO:0000313" key="1">
    <source>
        <dbReference type="EMBL" id="PKE26375.1"/>
    </source>
</evidence>
<organism evidence="1 2">
    <name type="scientific">Macrococcoides caseolyticum</name>
    <dbReference type="NCBI Taxonomy" id="69966"/>
    <lineage>
        <taxon>Bacteria</taxon>
        <taxon>Bacillati</taxon>
        <taxon>Bacillota</taxon>
        <taxon>Bacilli</taxon>
        <taxon>Bacillales</taxon>
        <taxon>Staphylococcaceae</taxon>
        <taxon>Macrococcoides</taxon>
    </lineage>
</organism>
<accession>A0A855GU78</accession>
<evidence type="ECO:0000313" key="2">
    <source>
        <dbReference type="Proteomes" id="UP000233482"/>
    </source>
</evidence>
<dbReference type="RefSeq" id="WP_101144176.1">
    <property type="nucleotide sequence ID" value="NZ_CP073801.1"/>
</dbReference>
<gene>
    <name evidence="1" type="ORF">CW686_05300</name>
</gene>
<dbReference type="AlphaFoldDB" id="A0A855GU78"/>
<comment type="caution">
    <text evidence="1">The sequence shown here is derived from an EMBL/GenBank/DDBJ whole genome shotgun (WGS) entry which is preliminary data.</text>
</comment>
<sequence length="726" mass="84291">MNYQHDAKLRYDDLIRVLKKIGTIMEGLTIITEALDYDHIQSHLSYIVIPQDKAVYDELIRNHQYDNVLVLSPAKQLDIKEVLKYVRTSHLTFVKDIKDLVCSDEPVHFRSNHIYIAQRVMNSELNHVLKDEETKEDEEIALAQIKSEKQTSKVTHPNLVKIHVDIESLNEYEVQDNTVEYPMNHLLAKLYEFYGIIIPKQFLETLRLKASITDNRFEAITEMICHHAFVITPLADIQYVPEVRNLLYTKDLETMPSLNYLNEVALYRNTTSVNSFIQHVADILLLRIGNKIDQGETKLETELDKLKAFKTINLEILNKGRAEELVIAYCFPPYNDTSGNVMAKRIYMEGNKVDIISNNMDRIRKKDYSLEGIAKGLIDTKFIVDAPQAFSSYESIETFTHLGLEIFSTFKDKYNKLYSRAMFPASHFLAYEIKLSKPEIYWRAEFSDPLLTDVKSEKRFSPIKSDEYIEHLKQTVPESYKSLIDDNVFNVCEILPLAYADELIFTNKLQLEYIIKRFDNDIQESIRERAIISAHPTLPASFYHLEQTNYEYDESQINFAYFGNFYDTRGFREIELMCKYLILDGITNFKVNVFTNINAKTNGFYNNSDFKDYIKLNPYLNYFEFLNLTEQMDILVIYDAHTKGIKDVNPYLPSKLSDYLGSSAYTLAFIEEGSILSEQVDEKLYKVDMNHFSAYGATVREINKHLGKALTLKEEVSYGGSESKGQ</sequence>
<proteinExistence type="predicted"/>
<dbReference type="EMBL" id="PIXC01000009">
    <property type="protein sequence ID" value="PKE26375.1"/>
    <property type="molecule type" value="Genomic_DNA"/>
</dbReference>
<protein>
    <submittedName>
        <fullName evidence="1">Uncharacterized protein</fullName>
    </submittedName>
</protein>
<name>A0A855GU78_9STAP</name>
<reference evidence="1 2" key="1">
    <citation type="submission" date="2017-12" db="EMBL/GenBank/DDBJ databases">
        <title>Genomics of Macrococcus caseolyticus.</title>
        <authorList>
            <person name="MacFadyen A.C."/>
            <person name="Paterson G.K."/>
        </authorList>
    </citation>
    <scope>NUCLEOTIDE SEQUENCE [LARGE SCALE GENOMIC DNA]</scope>
    <source>
        <strain evidence="1 2">5788_EF188</strain>
    </source>
</reference>